<protein>
    <submittedName>
        <fullName evidence="2">Uncharacterized protein</fullName>
    </submittedName>
</protein>
<feature type="compositionally biased region" description="Low complexity" evidence="1">
    <location>
        <begin position="19"/>
        <end position="29"/>
    </location>
</feature>
<reference evidence="2 3" key="1">
    <citation type="submission" date="2018-12" db="EMBL/GenBank/DDBJ databases">
        <authorList>
            <person name="Yu L."/>
        </authorList>
    </citation>
    <scope>NUCLEOTIDE SEQUENCE [LARGE SCALE GENOMIC DNA]</scope>
    <source>
        <strain evidence="2 3">S5H2222</strain>
    </source>
</reference>
<feature type="region of interest" description="Disordered" evidence="1">
    <location>
        <begin position="1"/>
        <end position="35"/>
    </location>
</feature>
<organism evidence="2 3">
    <name type="scientific">Lysinibacillus telephonicus</name>
    <dbReference type="NCBI Taxonomy" id="1714840"/>
    <lineage>
        <taxon>Bacteria</taxon>
        <taxon>Bacillati</taxon>
        <taxon>Bacillota</taxon>
        <taxon>Bacilli</taxon>
        <taxon>Bacillales</taxon>
        <taxon>Bacillaceae</taxon>
        <taxon>Lysinibacillus</taxon>
    </lineage>
</organism>
<dbReference type="Proteomes" id="UP000276349">
    <property type="component" value="Unassembled WGS sequence"/>
</dbReference>
<dbReference type="RefSeq" id="WP_126294966.1">
    <property type="nucleotide sequence ID" value="NZ_RXNR01000038.1"/>
</dbReference>
<evidence type="ECO:0000313" key="3">
    <source>
        <dbReference type="Proteomes" id="UP000276349"/>
    </source>
</evidence>
<evidence type="ECO:0000256" key="1">
    <source>
        <dbReference type="SAM" id="MobiDB-lite"/>
    </source>
</evidence>
<dbReference type="AlphaFoldDB" id="A0A431UNP2"/>
<accession>A0A431UNP2</accession>
<evidence type="ECO:0000313" key="2">
    <source>
        <dbReference type="EMBL" id="RTQ91665.1"/>
    </source>
</evidence>
<dbReference type="EMBL" id="RXNR01000038">
    <property type="protein sequence ID" value="RTQ91665.1"/>
    <property type="molecule type" value="Genomic_DNA"/>
</dbReference>
<comment type="caution">
    <text evidence="2">The sequence shown here is derived from an EMBL/GenBank/DDBJ whole genome shotgun (WGS) entry which is preliminary data.</text>
</comment>
<gene>
    <name evidence="2" type="ORF">EKG35_13210</name>
</gene>
<name>A0A431UNP2_9BACI</name>
<keyword evidence="3" id="KW-1185">Reference proteome</keyword>
<sequence length="112" mass="13198">MPRKFTQNSEELDTEKMVQASNAQQSNNQPSKNEVDKLTRMLASVLEYLSDEDTDEIDIGYLFDNTEGLKEWWNQYKEKNRKVIEEEIKQSLGELSLEDLNKILKQLKEKQN</sequence>
<proteinExistence type="predicted"/>
<dbReference type="OrthoDB" id="2736320at2"/>